<keyword evidence="1 2" id="KW-0732">Signal</keyword>
<dbReference type="SUPFAM" id="SSF109998">
    <property type="entry name" value="Triger factor/SurA peptide-binding domain-like"/>
    <property type="match status" value="1"/>
</dbReference>
<evidence type="ECO:0008006" key="5">
    <source>
        <dbReference type="Google" id="ProtNLM"/>
    </source>
</evidence>
<dbReference type="InterPro" id="IPR050280">
    <property type="entry name" value="OMP_Chaperone_SurA"/>
</dbReference>
<evidence type="ECO:0000256" key="1">
    <source>
        <dbReference type="ARBA" id="ARBA00022729"/>
    </source>
</evidence>
<name>A0A239E386_9BACT</name>
<reference evidence="3 4" key="1">
    <citation type="submission" date="2017-06" db="EMBL/GenBank/DDBJ databases">
        <authorList>
            <person name="Kim H.J."/>
            <person name="Triplett B.A."/>
        </authorList>
    </citation>
    <scope>NUCLEOTIDE SEQUENCE [LARGE SCALE GENOMIC DNA]</scope>
    <source>
        <strain evidence="3 4">DSM 18704</strain>
    </source>
</reference>
<evidence type="ECO:0000313" key="4">
    <source>
        <dbReference type="Proteomes" id="UP000198356"/>
    </source>
</evidence>
<gene>
    <name evidence="3" type="ORF">SAMN05421770_101754</name>
</gene>
<sequence length="246" mass="27647">MRTAIPNPARLTMRAILLAALCLPCAAQTLPAAPSAPASAGQSVVLDRVVAVVNGELVLESDIDEERRFEAFQPFAHTEAFSRDKAIERLVDRTLILQQARMQPDDDTSDAEVDAQLDQLRKEMPACRGQHCDTDAGWAKFVNEHGFTVQELHDRWKERMVVLKFIELRFRMGIRITPEEIKAYYDKTLVPSFARQKATAPALDTISDRIQEILLQQQVGALLDEWLKSLKAQGSVRMIKPEEVAP</sequence>
<dbReference type="PANTHER" id="PTHR47637:SF1">
    <property type="entry name" value="CHAPERONE SURA"/>
    <property type="match status" value="1"/>
</dbReference>
<dbReference type="EMBL" id="FZOU01000001">
    <property type="protein sequence ID" value="SNS38432.1"/>
    <property type="molecule type" value="Genomic_DNA"/>
</dbReference>
<dbReference type="Proteomes" id="UP000198356">
    <property type="component" value="Unassembled WGS sequence"/>
</dbReference>
<evidence type="ECO:0000313" key="3">
    <source>
        <dbReference type="EMBL" id="SNS38432.1"/>
    </source>
</evidence>
<dbReference type="Gene3D" id="1.10.4030.10">
    <property type="entry name" value="Porin chaperone SurA, peptide-binding domain"/>
    <property type="match status" value="1"/>
</dbReference>
<proteinExistence type="predicted"/>
<evidence type="ECO:0000256" key="2">
    <source>
        <dbReference type="SAM" id="SignalP"/>
    </source>
</evidence>
<keyword evidence="4" id="KW-1185">Reference proteome</keyword>
<feature type="chain" id="PRO_5012782862" description="SurA N-terminal domain-containing protein" evidence="2">
    <location>
        <begin position="33"/>
        <end position="246"/>
    </location>
</feature>
<dbReference type="InterPro" id="IPR027304">
    <property type="entry name" value="Trigger_fact/SurA_dom_sf"/>
</dbReference>
<dbReference type="PANTHER" id="PTHR47637">
    <property type="entry name" value="CHAPERONE SURA"/>
    <property type="match status" value="1"/>
</dbReference>
<dbReference type="OrthoDB" id="117954at2"/>
<dbReference type="AlphaFoldDB" id="A0A239E386"/>
<feature type="signal peptide" evidence="2">
    <location>
        <begin position="1"/>
        <end position="32"/>
    </location>
</feature>
<organism evidence="3 4">
    <name type="scientific">Granulicella rosea</name>
    <dbReference type="NCBI Taxonomy" id="474952"/>
    <lineage>
        <taxon>Bacteria</taxon>
        <taxon>Pseudomonadati</taxon>
        <taxon>Acidobacteriota</taxon>
        <taxon>Terriglobia</taxon>
        <taxon>Terriglobales</taxon>
        <taxon>Acidobacteriaceae</taxon>
        <taxon>Granulicella</taxon>
    </lineage>
</organism>
<dbReference type="RefSeq" id="WP_089407022.1">
    <property type="nucleotide sequence ID" value="NZ_FZOU01000001.1"/>
</dbReference>
<accession>A0A239E386</accession>
<protein>
    <recommendedName>
        <fullName evidence="5">SurA N-terminal domain-containing protein</fullName>
    </recommendedName>
</protein>